<feature type="active site" description="Tele-AMP-histidine intermediate" evidence="1">
    <location>
        <position position="99"/>
    </location>
</feature>
<dbReference type="AlphaFoldDB" id="A0AA48I626"/>
<feature type="domain" description="HIT" evidence="4">
    <location>
        <begin position="4"/>
        <end position="113"/>
    </location>
</feature>
<evidence type="ECO:0000256" key="2">
    <source>
        <dbReference type="PIRSR" id="PIRSR601310-3"/>
    </source>
</evidence>
<dbReference type="SUPFAM" id="SSF54197">
    <property type="entry name" value="HIT-like"/>
    <property type="match status" value="1"/>
</dbReference>
<evidence type="ECO:0000313" key="5">
    <source>
        <dbReference type="EMBL" id="BED92754.1"/>
    </source>
</evidence>
<organism evidence="5">
    <name type="scientific">Candidatus Paraimprobicoccus trichonymphae</name>
    <dbReference type="NCBI Taxonomy" id="3033793"/>
    <lineage>
        <taxon>Bacteria</taxon>
        <taxon>Bacillati</taxon>
        <taxon>Bacillota</taxon>
        <taxon>Clostridia</taxon>
        <taxon>Candidatus Paraimprobicoccus</taxon>
    </lineage>
</organism>
<evidence type="ECO:0000259" key="4">
    <source>
        <dbReference type="PROSITE" id="PS51084"/>
    </source>
</evidence>
<dbReference type="GO" id="GO:0003824">
    <property type="term" value="F:catalytic activity"/>
    <property type="evidence" value="ECO:0007669"/>
    <property type="project" value="InterPro"/>
</dbReference>
<gene>
    <name evidence="5" type="ORF">RsTaC01_0620</name>
</gene>
<protein>
    <submittedName>
        <fullName evidence="5">Histidine triad nucleotide-binding protein</fullName>
    </submittedName>
</protein>
<dbReference type="InterPro" id="IPR019808">
    <property type="entry name" value="Histidine_triad_CS"/>
</dbReference>
<dbReference type="KEGG" id="ptrh:RsTaC01_0620"/>
<dbReference type="Pfam" id="PF01230">
    <property type="entry name" value="HIT"/>
    <property type="match status" value="1"/>
</dbReference>
<name>A0AA48I626_9FIRM</name>
<evidence type="ECO:0000256" key="1">
    <source>
        <dbReference type="PIRSR" id="PIRSR601310-1"/>
    </source>
</evidence>
<dbReference type="PANTHER" id="PTHR23089">
    <property type="entry name" value="HISTIDINE TRIAD HIT PROTEIN"/>
    <property type="match status" value="1"/>
</dbReference>
<accession>A0AA48I626</accession>
<dbReference type="InterPro" id="IPR011146">
    <property type="entry name" value="HIT-like"/>
</dbReference>
<dbReference type="PROSITE" id="PS00892">
    <property type="entry name" value="HIT_1"/>
    <property type="match status" value="1"/>
</dbReference>
<feature type="short sequence motif" description="Histidine triad motif" evidence="2 3">
    <location>
        <begin position="97"/>
        <end position="101"/>
    </location>
</feature>
<dbReference type="InterPro" id="IPR036265">
    <property type="entry name" value="HIT-like_sf"/>
</dbReference>
<proteinExistence type="predicted"/>
<dbReference type="Gene3D" id="3.30.428.10">
    <property type="entry name" value="HIT-like"/>
    <property type="match status" value="1"/>
</dbReference>
<dbReference type="EMBL" id="AP027925">
    <property type="protein sequence ID" value="BED92754.1"/>
    <property type="molecule type" value="Genomic_DNA"/>
</dbReference>
<dbReference type="InterPro" id="IPR001310">
    <property type="entry name" value="Histidine_triad_HIT"/>
</dbReference>
<dbReference type="Proteomes" id="UP001335720">
    <property type="component" value="Chromosome"/>
</dbReference>
<dbReference type="PRINTS" id="PR00332">
    <property type="entry name" value="HISTRIAD"/>
</dbReference>
<reference evidence="5" key="1">
    <citation type="journal article" date="2023" name="ISME J.">
        <title>Emergence of putative energy parasites within Clostridia revealed by genome analysis of a novel endosymbiotic clade.</title>
        <authorList>
            <person name="Takahashi K."/>
            <person name="Kuwahara H."/>
            <person name="Horikawa Y."/>
            <person name="Izawa K."/>
            <person name="Kato D."/>
            <person name="Inagaki T."/>
            <person name="Yuki M."/>
            <person name="Ohkuma M."/>
            <person name="Hongoh Y."/>
        </authorList>
    </citation>
    <scope>NUCLEOTIDE SEQUENCE</scope>
    <source>
        <strain evidence="5">RsTa-C01</strain>
    </source>
</reference>
<dbReference type="PROSITE" id="PS51084">
    <property type="entry name" value="HIT_2"/>
    <property type="match status" value="1"/>
</dbReference>
<evidence type="ECO:0000256" key="3">
    <source>
        <dbReference type="PROSITE-ProRule" id="PRU00464"/>
    </source>
</evidence>
<sequence length="113" mass="12956">MGCIFCDIVNNVVKAKVIYEDKKTIAFDDQEPKAPVHFLIIPKEHIESLNFVISENSAVISYIFENIPKIFNNLNMHKSDYRIVSNCGKQAGQTVNHLHFHVLNGRYLEWPPG</sequence>